<evidence type="ECO:0000259" key="1">
    <source>
        <dbReference type="Pfam" id="PF16747"/>
    </source>
</evidence>
<gene>
    <name evidence="2" type="ORF">TK06_01910</name>
</gene>
<dbReference type="Proteomes" id="UP000076083">
    <property type="component" value="Chromosome"/>
</dbReference>
<name>A0A165YTM4_PSEFL</name>
<organism evidence="2 3">
    <name type="scientific">Pseudomonas fluorescens</name>
    <dbReference type="NCBI Taxonomy" id="294"/>
    <lineage>
        <taxon>Bacteria</taxon>
        <taxon>Pseudomonadati</taxon>
        <taxon>Pseudomonadota</taxon>
        <taxon>Gammaproteobacteria</taxon>
        <taxon>Pseudomonadales</taxon>
        <taxon>Pseudomonadaceae</taxon>
        <taxon>Pseudomonas</taxon>
    </lineage>
</organism>
<reference evidence="2 3" key="2">
    <citation type="journal article" date="2018" name="Nature">
        <title>Mutant phenotypes for thousands of bacterial genes of unknown function.</title>
        <authorList>
            <person name="Price M.N."/>
            <person name="Wetmore K.M."/>
            <person name="Waters R.J."/>
            <person name="Callaghan M."/>
            <person name="Ray J."/>
            <person name="Liu H."/>
            <person name="Kuehl J.V."/>
            <person name="Melnyk R.A."/>
            <person name="Lamson J.S."/>
            <person name="Suh Y."/>
            <person name="Carlson H.K."/>
            <person name="Esquivel Z."/>
            <person name="Sadeeshkumar H."/>
            <person name="Chakraborty R."/>
            <person name="Zane G.M."/>
            <person name="Rubin B.E."/>
            <person name="Wall J.D."/>
            <person name="Visel A."/>
            <person name="Bristow J."/>
            <person name="Blow M.J."/>
            <person name="Arkin A.P."/>
            <person name="Deutschbauer A.M."/>
        </authorList>
    </citation>
    <scope>NUCLEOTIDE SEQUENCE [LARGE SCALE GENOMIC DNA]</scope>
    <source>
        <strain evidence="2 3">FW300-N2E2</strain>
    </source>
</reference>
<dbReference type="EMBL" id="CP015225">
    <property type="protein sequence ID" value="AMZ69907.1"/>
    <property type="molecule type" value="Genomic_DNA"/>
</dbReference>
<dbReference type="Pfam" id="PF16747">
    <property type="entry name" value="Adhesin_E"/>
    <property type="match status" value="1"/>
</dbReference>
<sequence>MQRPTLLIASVLLTACASQQPPADKQATLLAQPLTPNSLMREGDVINFQVFAPREPNIPFWQTVQFSAACSRPQVNQVYSFMLRRSYANNSGHYAPPTALPERYHATLMNNREFTQACKNLPAPDWRQVMKGDAERWLLLDNSSVRKNGKQVQFWMAYDEPQTRLNPLSRSPFTQTREQYTLDCAARKVTLLARYYLNANNEVTDGKIEMFPEAKAMTAATQDQLKVFELVCNAPTTIATLPTFKSRTKAPIAADALPDINPGVLRSIEQLHMPAPVKTLTYIELAGTASHAQESWPERTEYFLSTDPVTRQLSIVHKSENLNGRQINWRGLIRLSGTEQATRSENTEVVNSLSFRGDWQRMPVGSQLGFTRQGSLTSNLIGTVGKEPKTFDCTVDSEGPAKRLNPALSGNAKALSCREQRPSSTVVPLKHYYYLVDYGFFYHASTDKNDSISIDMHVQSVK</sequence>
<feature type="domain" description="Surface-adhesin protein E-like" evidence="1">
    <location>
        <begin position="126"/>
        <end position="202"/>
    </location>
</feature>
<dbReference type="PROSITE" id="PS51257">
    <property type="entry name" value="PROKAR_LIPOPROTEIN"/>
    <property type="match status" value="1"/>
</dbReference>
<evidence type="ECO:0000313" key="3">
    <source>
        <dbReference type="Proteomes" id="UP000076083"/>
    </source>
</evidence>
<reference evidence="3" key="1">
    <citation type="submission" date="2016-04" db="EMBL/GenBank/DDBJ databases">
        <authorList>
            <person name="Ray J."/>
            <person name="Price M."/>
            <person name="Deutschbauer A."/>
        </authorList>
    </citation>
    <scope>NUCLEOTIDE SEQUENCE [LARGE SCALE GENOMIC DNA]</scope>
    <source>
        <strain evidence="3">FW300-N2E2</strain>
    </source>
</reference>
<protein>
    <recommendedName>
        <fullName evidence="1">Surface-adhesin protein E-like domain-containing protein</fullName>
    </recommendedName>
</protein>
<dbReference type="InterPro" id="IPR031939">
    <property type="entry name" value="Adhesin_E-like"/>
</dbReference>
<dbReference type="AlphaFoldDB" id="A0A165YTM4"/>
<accession>A0A165YTM4</accession>
<evidence type="ECO:0000313" key="2">
    <source>
        <dbReference type="EMBL" id="AMZ69907.1"/>
    </source>
</evidence>
<proteinExistence type="predicted"/>
<dbReference type="RefSeq" id="WP_063320566.1">
    <property type="nucleotide sequence ID" value="NZ_CP015225.1"/>
</dbReference>